<dbReference type="InterPro" id="IPR008183">
    <property type="entry name" value="Aldose_1/G6P_1-epimerase"/>
</dbReference>
<evidence type="ECO:0000256" key="5">
    <source>
        <dbReference type="PIRSR" id="PIRSR016020-1"/>
    </source>
</evidence>
<dbReference type="SUPFAM" id="SSF74650">
    <property type="entry name" value="Galactose mutarotase-like"/>
    <property type="match status" value="1"/>
</dbReference>
<name>A0A0W8I6Z6_9MICO</name>
<dbReference type="Pfam" id="PF01263">
    <property type="entry name" value="Aldose_epim"/>
    <property type="match status" value="1"/>
</dbReference>
<dbReference type="GO" id="GO:0047938">
    <property type="term" value="F:glucose-6-phosphate 1-epimerase activity"/>
    <property type="evidence" value="ECO:0007669"/>
    <property type="project" value="UniProtKB-UniRule"/>
</dbReference>
<evidence type="ECO:0000256" key="3">
    <source>
        <dbReference type="ARBA" id="ARBA00023235"/>
    </source>
</evidence>
<gene>
    <name evidence="6" type="ORF">AVL62_04000</name>
</gene>
<evidence type="ECO:0000313" key="7">
    <source>
        <dbReference type="Proteomes" id="UP000054837"/>
    </source>
</evidence>
<dbReference type="STRING" id="767452.AVL62_04000"/>
<comment type="similarity">
    <text evidence="2 4">Belongs to the glucose-6-phosphate 1-epimerase family.</text>
</comment>
<dbReference type="AlphaFoldDB" id="A0A0W8I6Z6"/>
<evidence type="ECO:0000256" key="2">
    <source>
        <dbReference type="ARBA" id="ARBA00005866"/>
    </source>
</evidence>
<protein>
    <recommendedName>
        <fullName evidence="4">Putative glucose-6-phosphate 1-epimerase</fullName>
        <ecNumber evidence="4">5.1.3.15</ecNumber>
    </recommendedName>
</protein>
<feature type="active site" evidence="5">
    <location>
        <position position="256"/>
    </location>
</feature>
<dbReference type="EC" id="5.1.3.15" evidence="4"/>
<dbReference type="OrthoDB" id="9790727at2"/>
<evidence type="ECO:0000256" key="1">
    <source>
        <dbReference type="ARBA" id="ARBA00001096"/>
    </source>
</evidence>
<comment type="catalytic activity">
    <reaction evidence="1">
        <text>alpha-D-glucose 6-phosphate = beta-D-glucose 6-phosphate</text>
        <dbReference type="Rhea" id="RHEA:16249"/>
        <dbReference type="ChEBI" id="CHEBI:58225"/>
        <dbReference type="ChEBI" id="CHEBI:58247"/>
        <dbReference type="EC" id="5.1.3.15"/>
    </reaction>
</comment>
<dbReference type="PANTHER" id="PTHR11122:SF13">
    <property type="entry name" value="GLUCOSE-6-PHOSPHATE 1-EPIMERASE"/>
    <property type="match status" value="1"/>
</dbReference>
<sequence length="291" mass="31307">MPSATPPTPRTAVRGTSRLVAYDFGAHLSTWELDGRPVVWCSEAAVLDGSKAIRGGVPVCFPWFAAGPDGDLSPSHGVARTATWRRAGTRDPELWAWTLTDEDVAGSAGVEHLPGPFRLRYAVSVPTPVEHPSLRLDLEVTNPGAAVLPVEAALHTYLAVHDVRRTEVLGLEGAGYLDKTTGRRGHLPGPMRIEGPTDAVVDSPGLPHVEVVDRDRRLVLEAHGSTQTVVWNPGAEQAAEMSDLEDDDWRGFLCVETAATGDHGLRVPPGATHTVGCTITVHDRSADRRRR</sequence>
<keyword evidence="7" id="KW-1185">Reference proteome</keyword>
<comment type="caution">
    <text evidence="6">The sequence shown here is derived from an EMBL/GenBank/DDBJ whole genome shotgun (WGS) entry which is preliminary data.</text>
</comment>
<dbReference type="CDD" id="cd09020">
    <property type="entry name" value="D-hex-6-P-epi_like"/>
    <property type="match status" value="1"/>
</dbReference>
<reference evidence="6 7" key="1">
    <citation type="submission" date="2015-12" db="EMBL/GenBank/DDBJ databases">
        <title>Serinicoccus chungangenesis strain CD08_5 genome sequencing and assembly.</title>
        <authorList>
            <person name="Chander A.M."/>
            <person name="Kaur G."/>
            <person name="Nair G.R."/>
            <person name="Dhawan D.K."/>
            <person name="Kochhar R.K."/>
            <person name="Mayilraj S."/>
            <person name="Bhadada S.K."/>
        </authorList>
    </citation>
    <scope>NUCLEOTIDE SEQUENCE [LARGE SCALE GENOMIC DNA]</scope>
    <source>
        <strain evidence="6 7">CD08_5</strain>
    </source>
</reference>
<dbReference type="Gene3D" id="2.70.98.10">
    <property type="match status" value="1"/>
</dbReference>
<dbReference type="InterPro" id="IPR014718">
    <property type="entry name" value="GH-type_carb-bd"/>
</dbReference>
<dbReference type="PIRSF" id="PIRSF016020">
    <property type="entry name" value="PHexose_mutarotase"/>
    <property type="match status" value="1"/>
</dbReference>
<evidence type="ECO:0000313" key="6">
    <source>
        <dbReference type="EMBL" id="KUG54387.1"/>
    </source>
</evidence>
<dbReference type="EMBL" id="LQBL01000027">
    <property type="protein sequence ID" value="KUG54387.1"/>
    <property type="molecule type" value="Genomic_DNA"/>
</dbReference>
<dbReference type="InterPro" id="IPR025532">
    <property type="entry name" value="G6P_1-epimerase"/>
</dbReference>
<proteinExistence type="inferred from homology"/>
<dbReference type="InterPro" id="IPR011013">
    <property type="entry name" value="Gal_mutarotase_sf_dom"/>
</dbReference>
<dbReference type="GO" id="GO:0005975">
    <property type="term" value="P:carbohydrate metabolic process"/>
    <property type="evidence" value="ECO:0007669"/>
    <property type="project" value="InterPro"/>
</dbReference>
<dbReference type="PANTHER" id="PTHR11122">
    <property type="entry name" value="APOSPORY-ASSOCIATED PROTEIN C-RELATED"/>
    <property type="match status" value="1"/>
</dbReference>
<accession>A0A0W8I6Z6</accession>
<organism evidence="6 7">
    <name type="scientific">Serinicoccus chungangensis</name>
    <dbReference type="NCBI Taxonomy" id="767452"/>
    <lineage>
        <taxon>Bacteria</taxon>
        <taxon>Bacillati</taxon>
        <taxon>Actinomycetota</taxon>
        <taxon>Actinomycetes</taxon>
        <taxon>Micrococcales</taxon>
        <taxon>Ornithinimicrobiaceae</taxon>
        <taxon>Serinicoccus</taxon>
    </lineage>
</organism>
<keyword evidence="3 4" id="KW-0413">Isomerase</keyword>
<dbReference type="GO" id="GO:0030246">
    <property type="term" value="F:carbohydrate binding"/>
    <property type="evidence" value="ECO:0007669"/>
    <property type="project" value="UniProtKB-UniRule"/>
</dbReference>
<feature type="active site" evidence="5">
    <location>
        <position position="155"/>
    </location>
</feature>
<dbReference type="Proteomes" id="UP000054837">
    <property type="component" value="Unassembled WGS sequence"/>
</dbReference>
<dbReference type="RefSeq" id="WP_058891120.1">
    <property type="nucleotide sequence ID" value="NZ_LQBL01000027.1"/>
</dbReference>
<evidence type="ECO:0000256" key="4">
    <source>
        <dbReference type="PIRNR" id="PIRNR016020"/>
    </source>
</evidence>